<dbReference type="Pfam" id="PF05100">
    <property type="entry name" value="Phage_tail_L"/>
    <property type="match status" value="1"/>
</dbReference>
<dbReference type="RefSeq" id="WP_006251213.1">
    <property type="nucleotide sequence ID" value="NZ_CP017504.1"/>
</dbReference>
<sequence length="238" mass="26471">MPISISNQMKLDLAKLEQNAMLDLYEVDLRKLQDKNGNAGSVYRFYSGLNELKTSIVWQGRTYDPYPIEATGFERNSSGPSNRPTLTLSNLFGLVTGIANQFDECIGAIVRRHQVYAQYLDAVNFAGGNAKADPNQEIISHFVIEQLSSLTRETATFTLALPIETDNAKIPSRIIMADTCTWIYRSAECGYTGKQYFDEKDKATSDPKADKCSHCLNGCELRGNQRNFGGFVSVNKLG</sequence>
<reference evidence="2 4" key="2">
    <citation type="journal article" date="2019" name="Vet. Microbiol.">
        <title>Genetic characterization of susceptible and multi-drug resistant Mannheimia haemolytica isolated from high-risk stocker calves prior to and after antimicrobial metaphylaxis.</title>
        <authorList>
            <person name="Snyder E.R."/>
            <person name="Alvarez-Narvaez S."/>
            <person name="Credille B.C."/>
        </authorList>
    </citation>
    <scope>NUCLEOTIDE SEQUENCE [LARGE SCALE GENOMIC DNA]</scope>
    <source>
        <strain evidence="2 4">UGA-R7-163-1</strain>
    </source>
</reference>
<evidence type="ECO:0000313" key="3">
    <source>
        <dbReference type="Proteomes" id="UP000254802"/>
    </source>
</evidence>
<name>A0A248ZZU5_MANHA</name>
<evidence type="ECO:0000313" key="2">
    <source>
        <dbReference type="EMBL" id="TRB35359.1"/>
    </source>
</evidence>
<dbReference type="EMBL" id="VAJI01000031">
    <property type="protein sequence ID" value="TRB35359.1"/>
    <property type="molecule type" value="Genomic_DNA"/>
</dbReference>
<dbReference type="GeneID" id="67369121"/>
<organism evidence="1 3">
    <name type="scientific">Mannheimia haemolytica</name>
    <name type="common">Pasteurella haemolytica</name>
    <dbReference type="NCBI Taxonomy" id="75985"/>
    <lineage>
        <taxon>Bacteria</taxon>
        <taxon>Pseudomonadati</taxon>
        <taxon>Pseudomonadota</taxon>
        <taxon>Gammaproteobacteria</taxon>
        <taxon>Pasteurellales</taxon>
        <taxon>Pasteurellaceae</taxon>
        <taxon>Mannheimia</taxon>
    </lineage>
</organism>
<dbReference type="OrthoDB" id="5673400at2"/>
<reference evidence="1 3" key="1">
    <citation type="submission" date="2018-06" db="EMBL/GenBank/DDBJ databases">
        <authorList>
            <consortium name="Pathogen Informatics"/>
            <person name="Doyle S."/>
        </authorList>
    </citation>
    <scope>NUCLEOTIDE SEQUENCE [LARGE SCALE GENOMIC DNA]</scope>
    <source>
        <strain evidence="1 3">NCTC10638</strain>
    </source>
</reference>
<dbReference type="STRING" id="75985.WC39_05995"/>
<keyword evidence="4" id="KW-1185">Reference proteome</keyword>
<dbReference type="Proteomes" id="UP000254802">
    <property type="component" value="Unassembled WGS sequence"/>
</dbReference>
<accession>A0A248ZZU5</accession>
<dbReference type="Proteomes" id="UP000318394">
    <property type="component" value="Unassembled WGS sequence"/>
</dbReference>
<dbReference type="NCBIfam" id="TIGR01600">
    <property type="entry name" value="phage_tail_L"/>
    <property type="match status" value="1"/>
</dbReference>
<gene>
    <name evidence="2" type="ORF">FEB89_11445</name>
    <name evidence="1" type="ORF">NCTC10638_02646</name>
</gene>
<proteinExistence type="predicted"/>
<evidence type="ECO:0000313" key="4">
    <source>
        <dbReference type="Proteomes" id="UP000318394"/>
    </source>
</evidence>
<protein>
    <submittedName>
        <fullName evidence="1">Phage minor tail protein L</fullName>
    </submittedName>
</protein>
<dbReference type="AlphaFoldDB" id="A0A248ZZU5"/>
<dbReference type="GO" id="GO:0030430">
    <property type="term" value="C:host cell cytoplasm"/>
    <property type="evidence" value="ECO:0007669"/>
    <property type="project" value="InterPro"/>
</dbReference>
<dbReference type="EMBL" id="UGPN01000002">
    <property type="protein sequence ID" value="STY61431.1"/>
    <property type="molecule type" value="Genomic_DNA"/>
</dbReference>
<dbReference type="GO" id="GO:0046718">
    <property type="term" value="P:symbiont entry into host cell"/>
    <property type="evidence" value="ECO:0007669"/>
    <property type="project" value="InterPro"/>
</dbReference>
<dbReference type="InterPro" id="IPR006487">
    <property type="entry name" value="Phage_lambda_L"/>
</dbReference>
<evidence type="ECO:0000313" key="1">
    <source>
        <dbReference type="EMBL" id="STY61431.1"/>
    </source>
</evidence>
<dbReference type="GO" id="GO:0051536">
    <property type="term" value="F:iron-sulfur cluster binding"/>
    <property type="evidence" value="ECO:0007669"/>
    <property type="project" value="InterPro"/>
</dbReference>